<evidence type="ECO:0000313" key="6">
    <source>
        <dbReference type="EMBL" id="MBR0799222.1"/>
    </source>
</evidence>
<sequence length="194" mass="21169">MAEAARRSQIIDCAIDAIAEMGFAKASVDQIARLAGVSKGVITYHFPNKQEIVDAIIEKVMAAGRAHMEPRIMAETSAAGRLRAYIESDLEFINAQRKPLIALVEIAMSARRADGSLVIGPDSLAQRAANLEELLRAGQRSGEFRRFNTRVMALTIIQAIDGVPPLLAREPHLDVKLHAKELATIFALATRKQS</sequence>
<comment type="caution">
    <text evidence="6">The sequence shown here is derived from an EMBL/GenBank/DDBJ whole genome shotgun (WGS) entry which is preliminary data.</text>
</comment>
<dbReference type="PROSITE" id="PS50977">
    <property type="entry name" value="HTH_TETR_2"/>
    <property type="match status" value="1"/>
</dbReference>
<organism evidence="6 7">
    <name type="scientific">Bradyrhizobium jicamae</name>
    <dbReference type="NCBI Taxonomy" id="280332"/>
    <lineage>
        <taxon>Bacteria</taxon>
        <taxon>Pseudomonadati</taxon>
        <taxon>Pseudomonadota</taxon>
        <taxon>Alphaproteobacteria</taxon>
        <taxon>Hyphomicrobiales</taxon>
        <taxon>Nitrobacteraceae</taxon>
        <taxon>Bradyrhizobium</taxon>
    </lineage>
</organism>
<dbReference type="PRINTS" id="PR00455">
    <property type="entry name" value="HTHTETR"/>
</dbReference>
<dbReference type="InterPro" id="IPR023772">
    <property type="entry name" value="DNA-bd_HTH_TetR-type_CS"/>
</dbReference>
<dbReference type="SUPFAM" id="SSF48498">
    <property type="entry name" value="Tetracyclin repressor-like, C-terminal domain"/>
    <property type="match status" value="1"/>
</dbReference>
<accession>A0ABS5FQY6</accession>
<keyword evidence="7" id="KW-1185">Reference proteome</keyword>
<dbReference type="InterPro" id="IPR036271">
    <property type="entry name" value="Tet_transcr_reg_TetR-rel_C_sf"/>
</dbReference>
<reference evidence="7" key="1">
    <citation type="journal article" date="2021" name="ISME J.">
        <title>Evolutionary origin and ecological implication of a unique nif island in free-living Bradyrhizobium lineages.</title>
        <authorList>
            <person name="Tao J."/>
        </authorList>
    </citation>
    <scope>NUCLEOTIDE SEQUENCE [LARGE SCALE GENOMIC DNA]</scope>
    <source>
        <strain evidence="7">SZCCT0434</strain>
    </source>
</reference>
<dbReference type="Pfam" id="PF00440">
    <property type="entry name" value="TetR_N"/>
    <property type="match status" value="1"/>
</dbReference>
<proteinExistence type="predicted"/>
<evidence type="ECO:0000256" key="3">
    <source>
        <dbReference type="ARBA" id="ARBA00023163"/>
    </source>
</evidence>
<dbReference type="PANTHER" id="PTHR30055:SF234">
    <property type="entry name" value="HTH-TYPE TRANSCRIPTIONAL REGULATOR BETI"/>
    <property type="match status" value="1"/>
</dbReference>
<keyword evidence="2 4" id="KW-0238">DNA-binding</keyword>
<dbReference type="SUPFAM" id="SSF46689">
    <property type="entry name" value="Homeodomain-like"/>
    <property type="match status" value="1"/>
</dbReference>
<feature type="domain" description="HTH tetR-type" evidence="5">
    <location>
        <begin position="4"/>
        <end position="64"/>
    </location>
</feature>
<name>A0ABS5FQY6_9BRAD</name>
<evidence type="ECO:0000313" key="7">
    <source>
        <dbReference type="Proteomes" id="UP001315278"/>
    </source>
</evidence>
<keyword evidence="3" id="KW-0804">Transcription</keyword>
<dbReference type="RefSeq" id="WP_212494131.1">
    <property type="nucleotide sequence ID" value="NZ_JAFCJH010000036.1"/>
</dbReference>
<dbReference type="Gene3D" id="1.10.357.10">
    <property type="entry name" value="Tetracycline Repressor, domain 2"/>
    <property type="match status" value="1"/>
</dbReference>
<keyword evidence="1" id="KW-0805">Transcription regulation</keyword>
<dbReference type="InterPro" id="IPR009057">
    <property type="entry name" value="Homeodomain-like_sf"/>
</dbReference>
<dbReference type="Gene3D" id="1.10.10.60">
    <property type="entry name" value="Homeodomain-like"/>
    <property type="match status" value="1"/>
</dbReference>
<dbReference type="InterPro" id="IPR001647">
    <property type="entry name" value="HTH_TetR"/>
</dbReference>
<dbReference type="PANTHER" id="PTHR30055">
    <property type="entry name" value="HTH-TYPE TRANSCRIPTIONAL REGULATOR RUTR"/>
    <property type="match status" value="1"/>
</dbReference>
<dbReference type="InterPro" id="IPR050109">
    <property type="entry name" value="HTH-type_TetR-like_transc_reg"/>
</dbReference>
<gene>
    <name evidence="6" type="ORF">JQ615_27910</name>
</gene>
<evidence type="ECO:0000256" key="4">
    <source>
        <dbReference type="PROSITE-ProRule" id="PRU00335"/>
    </source>
</evidence>
<dbReference type="PROSITE" id="PS01081">
    <property type="entry name" value="HTH_TETR_1"/>
    <property type="match status" value="1"/>
</dbReference>
<protein>
    <submittedName>
        <fullName evidence="6">TetR family transcriptional regulator</fullName>
    </submittedName>
</protein>
<dbReference type="Proteomes" id="UP001315278">
    <property type="component" value="Unassembled WGS sequence"/>
</dbReference>
<dbReference type="EMBL" id="JAFCJH010000036">
    <property type="protein sequence ID" value="MBR0799222.1"/>
    <property type="molecule type" value="Genomic_DNA"/>
</dbReference>
<evidence type="ECO:0000259" key="5">
    <source>
        <dbReference type="PROSITE" id="PS50977"/>
    </source>
</evidence>
<evidence type="ECO:0000256" key="2">
    <source>
        <dbReference type="ARBA" id="ARBA00023125"/>
    </source>
</evidence>
<feature type="DNA-binding region" description="H-T-H motif" evidence="4">
    <location>
        <begin position="27"/>
        <end position="46"/>
    </location>
</feature>
<evidence type="ECO:0000256" key="1">
    <source>
        <dbReference type="ARBA" id="ARBA00023015"/>
    </source>
</evidence>